<dbReference type="STRING" id="298654.FraEuI1c_5214"/>
<evidence type="ECO:0000256" key="5">
    <source>
        <dbReference type="ARBA" id="ARBA00013200"/>
    </source>
</evidence>
<evidence type="ECO:0000256" key="17">
    <source>
        <dbReference type="ARBA" id="ARBA00048623"/>
    </source>
</evidence>
<protein>
    <recommendedName>
        <fullName evidence="6 19">Adenosylcobinamide-GDP ribazoletransferase</fullName>
        <ecNumber evidence="5 19">2.7.8.26</ecNumber>
    </recommendedName>
    <alternativeName>
        <fullName evidence="16 19">Cobalamin synthase</fullName>
    </alternativeName>
    <alternativeName>
        <fullName evidence="15 19">Cobalamin-5'-phosphate synthase</fullName>
    </alternativeName>
</protein>
<evidence type="ECO:0000256" key="18">
    <source>
        <dbReference type="ARBA" id="ARBA00049504"/>
    </source>
</evidence>
<dbReference type="EC" id="2.7.8.26" evidence="5 19"/>
<keyword evidence="10 19" id="KW-0812">Transmembrane</keyword>
<evidence type="ECO:0000256" key="12">
    <source>
        <dbReference type="ARBA" id="ARBA00022989"/>
    </source>
</evidence>
<evidence type="ECO:0000256" key="6">
    <source>
        <dbReference type="ARBA" id="ARBA00015850"/>
    </source>
</evidence>
<evidence type="ECO:0000313" key="22">
    <source>
        <dbReference type="Proteomes" id="UP000002484"/>
    </source>
</evidence>
<feature type="transmembrane region" description="Helical" evidence="19">
    <location>
        <begin position="172"/>
        <end position="190"/>
    </location>
</feature>
<organism evidence="21 22">
    <name type="scientific">Pseudofrankia inefficax (strain DSM 45817 / CECT 9037 / DDB 130130 / EuI1c)</name>
    <name type="common">Frankia inefficax</name>
    <dbReference type="NCBI Taxonomy" id="298654"/>
    <lineage>
        <taxon>Bacteria</taxon>
        <taxon>Bacillati</taxon>
        <taxon>Actinomycetota</taxon>
        <taxon>Actinomycetes</taxon>
        <taxon>Frankiales</taxon>
        <taxon>Frankiaceae</taxon>
        <taxon>Pseudofrankia</taxon>
    </lineage>
</organism>
<feature type="transmembrane region" description="Helical" evidence="19">
    <location>
        <begin position="348"/>
        <end position="375"/>
    </location>
</feature>
<feature type="region of interest" description="Disordered" evidence="20">
    <location>
        <begin position="1"/>
        <end position="125"/>
    </location>
</feature>
<dbReference type="Proteomes" id="UP000002484">
    <property type="component" value="Chromosome"/>
</dbReference>
<keyword evidence="12 19" id="KW-1133">Transmembrane helix</keyword>
<evidence type="ECO:0000256" key="11">
    <source>
        <dbReference type="ARBA" id="ARBA00022842"/>
    </source>
</evidence>
<keyword evidence="9 19" id="KW-0808">Transferase</keyword>
<keyword evidence="8 19" id="KW-0169">Cobalamin biosynthesis</keyword>
<evidence type="ECO:0000256" key="9">
    <source>
        <dbReference type="ARBA" id="ARBA00022679"/>
    </source>
</evidence>
<evidence type="ECO:0000256" key="4">
    <source>
        <dbReference type="ARBA" id="ARBA00010561"/>
    </source>
</evidence>
<feature type="compositionally biased region" description="Polar residues" evidence="20">
    <location>
        <begin position="114"/>
        <end position="125"/>
    </location>
</feature>
<dbReference type="UniPathway" id="UPA00148">
    <property type="reaction ID" value="UER00238"/>
</dbReference>
<evidence type="ECO:0000256" key="13">
    <source>
        <dbReference type="ARBA" id="ARBA00023136"/>
    </source>
</evidence>
<feature type="transmembrane region" description="Helical" evidence="19">
    <location>
        <begin position="418"/>
        <end position="440"/>
    </location>
</feature>
<dbReference type="HOGENOM" id="CLU_617853_0_0_11"/>
<comment type="cofactor">
    <cofactor evidence="1 19">
        <name>Mg(2+)</name>
        <dbReference type="ChEBI" id="CHEBI:18420"/>
    </cofactor>
</comment>
<dbReference type="PANTHER" id="PTHR34148">
    <property type="entry name" value="ADENOSYLCOBINAMIDE-GDP RIBAZOLETRANSFERASE"/>
    <property type="match status" value="1"/>
</dbReference>
<dbReference type="EMBL" id="CP002299">
    <property type="protein sequence ID" value="ADP83202.1"/>
    <property type="molecule type" value="Genomic_DNA"/>
</dbReference>
<evidence type="ECO:0000256" key="7">
    <source>
        <dbReference type="ARBA" id="ARBA00022475"/>
    </source>
</evidence>
<keyword evidence="7 19" id="KW-1003">Cell membrane</keyword>
<sequence>MTTPDGGGGPGDEPGYPNERYAGFDPGDDTGNYTQPLGGAAPRGPAPGAPIPGGGDSWRRGDVEDVGVEGLLSYGDQDLPDQRQSRRGWKVPTSGGHRARPRADGYPADAPGTQPRSGQRPPTQATAAFGRRVGDGVGWVRERAAGGVTALRGRRAETPAASRRRGAGGEPAALRALPLAVGMFTVIPLPASRSGRDAVDTGLAGWALRWLPVLGGLLALVGWAVSLIFWRGYGTGAGFLGAVAWVGVMALLTRGLHLDGLADLADGLGSRRPAEEALTIMRRSDIGPFGVTSLIAVLLLQLGGVLTVMASASRAQGLVVLVVAAVAGRLAALDAARPAVPPARPGGFGALVAGTAPAAVRAAAVGATLLLGWLLLALTSTSLARALWLPFAVLVGLAAGRLVTWHTVRRLDGITGDVFGAVIEITTTVTLLAVGAIIAWGGI</sequence>
<dbReference type="InParanoid" id="E3J6Y2"/>
<dbReference type="Pfam" id="PF02654">
    <property type="entry name" value="CobS"/>
    <property type="match status" value="1"/>
</dbReference>
<feature type="transmembrane region" description="Helical" evidence="19">
    <location>
        <begin position="210"/>
        <end position="230"/>
    </location>
</feature>
<feature type="compositionally biased region" description="Gly residues" evidence="20">
    <location>
        <begin position="1"/>
        <end position="12"/>
    </location>
</feature>
<feature type="transmembrane region" description="Helical" evidence="19">
    <location>
        <begin position="286"/>
        <end position="306"/>
    </location>
</feature>
<evidence type="ECO:0000256" key="8">
    <source>
        <dbReference type="ARBA" id="ARBA00022573"/>
    </source>
</evidence>
<comment type="subcellular location">
    <subcellularLocation>
        <location evidence="2 19">Cell membrane</location>
        <topology evidence="2 19">Multi-pass membrane protein</topology>
    </subcellularLocation>
</comment>
<dbReference type="RefSeq" id="WP_013426320.1">
    <property type="nucleotide sequence ID" value="NC_014666.1"/>
</dbReference>
<evidence type="ECO:0000256" key="2">
    <source>
        <dbReference type="ARBA" id="ARBA00004651"/>
    </source>
</evidence>
<feature type="transmembrane region" description="Helical" evidence="19">
    <location>
        <begin position="387"/>
        <end position="406"/>
    </location>
</feature>
<dbReference type="GO" id="GO:0051073">
    <property type="term" value="F:adenosylcobinamide-GDP ribazoletransferase activity"/>
    <property type="evidence" value="ECO:0007669"/>
    <property type="project" value="UniProtKB-UniRule"/>
</dbReference>
<dbReference type="GO" id="GO:0005886">
    <property type="term" value="C:plasma membrane"/>
    <property type="evidence" value="ECO:0007669"/>
    <property type="project" value="UniProtKB-SubCell"/>
</dbReference>
<keyword evidence="22" id="KW-1185">Reference proteome</keyword>
<evidence type="ECO:0000256" key="19">
    <source>
        <dbReference type="HAMAP-Rule" id="MF_00719"/>
    </source>
</evidence>
<proteinExistence type="inferred from homology"/>
<feature type="transmembrane region" description="Helical" evidence="19">
    <location>
        <begin position="318"/>
        <end position="336"/>
    </location>
</feature>
<dbReference type="eggNOG" id="COG0368">
    <property type="taxonomic scope" value="Bacteria"/>
</dbReference>
<evidence type="ECO:0000256" key="15">
    <source>
        <dbReference type="ARBA" id="ARBA00032605"/>
    </source>
</evidence>
<keyword evidence="11 19" id="KW-0460">Magnesium</keyword>
<dbReference type="AlphaFoldDB" id="E3J6Y2"/>
<evidence type="ECO:0000313" key="21">
    <source>
        <dbReference type="EMBL" id="ADP83202.1"/>
    </source>
</evidence>
<evidence type="ECO:0000256" key="16">
    <source>
        <dbReference type="ARBA" id="ARBA00032853"/>
    </source>
</evidence>
<reference evidence="21 22" key="1">
    <citation type="submission" date="2010-10" db="EMBL/GenBank/DDBJ databases">
        <title>Complete sequence of Frankia sp. EuI1c.</title>
        <authorList>
            <consortium name="US DOE Joint Genome Institute"/>
            <person name="Lucas S."/>
            <person name="Copeland A."/>
            <person name="Lapidus A."/>
            <person name="Cheng J.-F."/>
            <person name="Bruce D."/>
            <person name="Goodwin L."/>
            <person name="Pitluck S."/>
            <person name="Chertkov O."/>
            <person name="Detter J.C."/>
            <person name="Han C."/>
            <person name="Tapia R."/>
            <person name="Land M."/>
            <person name="Hauser L."/>
            <person name="Jeffries C."/>
            <person name="Kyrpides N."/>
            <person name="Ivanova N."/>
            <person name="Mikhailova N."/>
            <person name="Beauchemin N."/>
            <person name="Sen A."/>
            <person name="Sur S.A."/>
            <person name="Gtari M."/>
            <person name="Wall L."/>
            <person name="Tisa L."/>
            <person name="Woyke T."/>
        </authorList>
    </citation>
    <scope>NUCLEOTIDE SEQUENCE [LARGE SCALE GENOMIC DNA]</scope>
    <source>
        <strain evidence="22">DSM 45817 / CECT 9037 / EuI1c</strain>
    </source>
</reference>
<gene>
    <name evidence="19" type="primary">cobS</name>
    <name evidence="21" type="ordered locus">FraEuI1c_5214</name>
</gene>
<evidence type="ECO:0000256" key="10">
    <source>
        <dbReference type="ARBA" id="ARBA00022692"/>
    </source>
</evidence>
<dbReference type="InterPro" id="IPR003805">
    <property type="entry name" value="CobS"/>
</dbReference>
<comment type="function">
    <text evidence="14 19">Joins adenosylcobinamide-GDP and alpha-ribazole to generate adenosylcobalamin (Ado-cobalamin). Also synthesizes adenosylcobalamin 5'-phosphate from adenosylcobinamide-GDP and alpha-ribazole 5'-phosphate.</text>
</comment>
<comment type="pathway">
    <text evidence="3 19">Cofactor biosynthesis; adenosylcobalamin biosynthesis; adenosylcobalamin from cob(II)yrinate a,c-diamide: step 7/7.</text>
</comment>
<comment type="catalytic activity">
    <reaction evidence="17 19">
        <text>alpha-ribazole + adenosylcob(III)inamide-GDP = adenosylcob(III)alamin + GMP + H(+)</text>
        <dbReference type="Rhea" id="RHEA:16049"/>
        <dbReference type="ChEBI" id="CHEBI:10329"/>
        <dbReference type="ChEBI" id="CHEBI:15378"/>
        <dbReference type="ChEBI" id="CHEBI:18408"/>
        <dbReference type="ChEBI" id="CHEBI:58115"/>
        <dbReference type="ChEBI" id="CHEBI:60487"/>
        <dbReference type="EC" id="2.7.8.26"/>
    </reaction>
</comment>
<dbReference type="FunCoup" id="E3J6Y2">
    <property type="interactions" value="122"/>
</dbReference>
<name>E3J6Y2_PSEI1</name>
<evidence type="ECO:0000256" key="1">
    <source>
        <dbReference type="ARBA" id="ARBA00001946"/>
    </source>
</evidence>
<feature type="transmembrane region" description="Helical" evidence="19">
    <location>
        <begin position="237"/>
        <end position="256"/>
    </location>
</feature>
<dbReference type="GO" id="GO:0008818">
    <property type="term" value="F:cobalamin 5'-phosphate synthase activity"/>
    <property type="evidence" value="ECO:0007669"/>
    <property type="project" value="UniProtKB-UniRule"/>
</dbReference>
<dbReference type="GO" id="GO:0009236">
    <property type="term" value="P:cobalamin biosynthetic process"/>
    <property type="evidence" value="ECO:0007669"/>
    <property type="project" value="UniProtKB-UniRule"/>
</dbReference>
<accession>E3J6Y2</accession>
<keyword evidence="13 19" id="KW-0472">Membrane</keyword>
<comment type="catalytic activity">
    <reaction evidence="18 19">
        <text>alpha-ribazole 5'-phosphate + adenosylcob(III)inamide-GDP = adenosylcob(III)alamin 5'-phosphate + GMP + H(+)</text>
        <dbReference type="Rhea" id="RHEA:23560"/>
        <dbReference type="ChEBI" id="CHEBI:15378"/>
        <dbReference type="ChEBI" id="CHEBI:57918"/>
        <dbReference type="ChEBI" id="CHEBI:58115"/>
        <dbReference type="ChEBI" id="CHEBI:60487"/>
        <dbReference type="ChEBI" id="CHEBI:60493"/>
        <dbReference type="EC" id="2.7.8.26"/>
    </reaction>
</comment>
<evidence type="ECO:0000256" key="14">
    <source>
        <dbReference type="ARBA" id="ARBA00025228"/>
    </source>
</evidence>
<evidence type="ECO:0000256" key="3">
    <source>
        <dbReference type="ARBA" id="ARBA00004663"/>
    </source>
</evidence>
<evidence type="ECO:0000256" key="20">
    <source>
        <dbReference type="SAM" id="MobiDB-lite"/>
    </source>
</evidence>
<dbReference type="PANTHER" id="PTHR34148:SF1">
    <property type="entry name" value="ADENOSYLCOBINAMIDE-GDP RIBAZOLETRANSFERASE"/>
    <property type="match status" value="1"/>
</dbReference>
<dbReference type="OrthoDB" id="9794223at2"/>
<dbReference type="HAMAP" id="MF_00719">
    <property type="entry name" value="CobS"/>
    <property type="match status" value="1"/>
</dbReference>
<dbReference type="KEGG" id="fri:FraEuI1c_5214"/>
<comment type="similarity">
    <text evidence="4 19">Belongs to the CobS family.</text>
</comment>